<evidence type="ECO:0000313" key="3">
    <source>
        <dbReference type="Proteomes" id="UP000033220"/>
    </source>
</evidence>
<gene>
    <name evidence="2" type="ORF">RSPPHO_01028</name>
</gene>
<dbReference type="eggNOG" id="ENOG5032Z46">
    <property type="taxonomic scope" value="Bacteria"/>
</dbReference>
<dbReference type="STRING" id="1150469.RSPPHO_01028"/>
<dbReference type="Proteomes" id="UP000033220">
    <property type="component" value="Chromosome DSM 122"/>
</dbReference>
<evidence type="ECO:0000313" key="2">
    <source>
        <dbReference type="EMBL" id="CCG07654.1"/>
    </source>
</evidence>
<dbReference type="PATRIC" id="fig|1150469.3.peg.1172"/>
<organism evidence="2 3">
    <name type="scientific">Pararhodospirillum photometricum DSM 122</name>
    <dbReference type="NCBI Taxonomy" id="1150469"/>
    <lineage>
        <taxon>Bacteria</taxon>
        <taxon>Pseudomonadati</taxon>
        <taxon>Pseudomonadota</taxon>
        <taxon>Alphaproteobacteria</taxon>
        <taxon>Rhodospirillales</taxon>
        <taxon>Rhodospirillaceae</taxon>
        <taxon>Pararhodospirillum</taxon>
    </lineage>
</organism>
<dbReference type="HOGENOM" id="CLU_130962_0_0_5"/>
<accession>H6SRX5</accession>
<sequence>MTMSLIAEDGSGRADADSLVALSAADTYWGNRPHTPLAASWTAAAEALREGALREATACLEGRFAARFSGRPRRGRDQALGWPRVGARDAQGAPIADDQVPREIVAACCELAARALSAPLLPDSDPEGRLIEEHLTVDALSTTTVRESGAGPAPIPPLVLALLAPLLGPGSVVCRR</sequence>
<protein>
    <recommendedName>
        <fullName evidence="1">Putative DnaT-like domain-containing protein</fullName>
    </recommendedName>
</protein>
<dbReference type="KEGG" id="rpm:RSPPHO_01028"/>
<dbReference type="AlphaFoldDB" id="H6SRX5"/>
<keyword evidence="3" id="KW-1185">Reference proteome</keyword>
<dbReference type="Pfam" id="PF20557">
    <property type="entry name" value="DnaT_2"/>
    <property type="match status" value="1"/>
</dbReference>
<proteinExistence type="predicted"/>
<evidence type="ECO:0000259" key="1">
    <source>
        <dbReference type="Pfam" id="PF20557"/>
    </source>
</evidence>
<name>H6SRX5_PARPM</name>
<reference evidence="2 3" key="1">
    <citation type="submission" date="2012-02" db="EMBL/GenBank/DDBJ databases">
        <title>Shotgun genome sequence of Phaeospirillum photometricum DSM 122.</title>
        <authorList>
            <person name="Duquesne K."/>
            <person name="Sturgis J."/>
        </authorList>
    </citation>
    <scope>NUCLEOTIDE SEQUENCE [LARGE SCALE GENOMIC DNA]</scope>
    <source>
        <strain evidence="3">DSM122</strain>
    </source>
</reference>
<dbReference type="InterPro" id="IPR046787">
    <property type="entry name" value="DnaT_2"/>
</dbReference>
<dbReference type="EMBL" id="HE663493">
    <property type="protein sequence ID" value="CCG07654.1"/>
    <property type="molecule type" value="Genomic_DNA"/>
</dbReference>
<feature type="domain" description="Putative DnaT-like" evidence="1">
    <location>
        <begin position="3"/>
        <end position="171"/>
    </location>
</feature>